<dbReference type="Proteomes" id="UP000468928">
    <property type="component" value="Unassembled WGS sequence"/>
</dbReference>
<dbReference type="AlphaFoldDB" id="A0A6P1DCE9"/>
<accession>A0A6P1DCE9</accession>
<dbReference type="PRINTS" id="PR00081">
    <property type="entry name" value="GDHRDH"/>
</dbReference>
<dbReference type="InterPro" id="IPR036291">
    <property type="entry name" value="NAD(P)-bd_dom_sf"/>
</dbReference>
<dbReference type="EMBL" id="JAAGUZ010000048">
    <property type="protein sequence ID" value="NEW46313.1"/>
    <property type="molecule type" value="Genomic_DNA"/>
</dbReference>
<dbReference type="SUPFAM" id="SSF51735">
    <property type="entry name" value="NAD(P)-binding Rossmann-fold domains"/>
    <property type="match status" value="1"/>
</dbReference>
<name>A0A6P1DCE9_9NOCA</name>
<comment type="caution">
    <text evidence="2">The sequence shown here is derived from an EMBL/GenBank/DDBJ whole genome shotgun (WGS) entry which is preliminary data.</text>
</comment>
<evidence type="ECO:0000313" key="2">
    <source>
        <dbReference type="EMBL" id="NEW46313.1"/>
    </source>
</evidence>
<gene>
    <name evidence="2" type="ORF">GV789_17935</name>
</gene>
<dbReference type="Pfam" id="PF00106">
    <property type="entry name" value="adh_short"/>
    <property type="match status" value="1"/>
</dbReference>
<dbReference type="PANTHER" id="PTHR43157">
    <property type="entry name" value="PHOSPHATIDYLINOSITOL-GLYCAN BIOSYNTHESIS CLASS F PROTEIN-RELATED"/>
    <property type="match status" value="1"/>
</dbReference>
<proteinExistence type="predicted"/>
<dbReference type="InterPro" id="IPR002347">
    <property type="entry name" value="SDR_fam"/>
</dbReference>
<dbReference type="PANTHER" id="PTHR43157:SF31">
    <property type="entry name" value="PHOSPHATIDYLINOSITOL-GLYCAN BIOSYNTHESIS CLASS F PROTEIN"/>
    <property type="match status" value="1"/>
</dbReference>
<keyword evidence="1" id="KW-0560">Oxidoreductase</keyword>
<protein>
    <submittedName>
        <fullName evidence="2">SDR family NAD(P)-dependent oxidoreductase</fullName>
    </submittedName>
</protein>
<evidence type="ECO:0000256" key="1">
    <source>
        <dbReference type="ARBA" id="ARBA00023002"/>
    </source>
</evidence>
<organism evidence="2 3">
    <name type="scientific">Nocardia cyriacigeorgica</name>
    <dbReference type="NCBI Taxonomy" id="135487"/>
    <lineage>
        <taxon>Bacteria</taxon>
        <taxon>Bacillati</taxon>
        <taxon>Actinomycetota</taxon>
        <taxon>Actinomycetes</taxon>
        <taxon>Mycobacteriales</taxon>
        <taxon>Nocardiaceae</taxon>
        <taxon>Nocardia</taxon>
    </lineage>
</organism>
<evidence type="ECO:0000313" key="3">
    <source>
        <dbReference type="Proteomes" id="UP000468928"/>
    </source>
</evidence>
<sequence>MSGWSVSDIPDQHGRTFIVTGANSGLGAVAARALAGAGAQVVLACRNVDKGKVVANEIGARAEVRRLDLADLSSVREFAASIDRADVLINNAGVMGVPYGRTADGFEMQIGTNHLGHFALTGLLLGRIADRVVTVSSGAHAMGAIDLDDLNWQRRNYQRWPAYGQAKLANLMFAYELQRKLTAAGWSKLSVAAHPGYAATELQSHTESIQDTVMAVGNRIFAQSAEMGALPELYAATADVEPGAYYGPTGWRGLRGYPGRSGSSKRSKDEETARRLWELSERLTGVTFDFSV</sequence>
<dbReference type="NCBIfam" id="NF004846">
    <property type="entry name" value="PRK06197.1"/>
    <property type="match status" value="1"/>
</dbReference>
<dbReference type="Gene3D" id="3.40.50.720">
    <property type="entry name" value="NAD(P)-binding Rossmann-like Domain"/>
    <property type="match status" value="1"/>
</dbReference>
<dbReference type="RefSeq" id="WP_163829677.1">
    <property type="nucleotide sequence ID" value="NZ_JAAGUZ010000048.1"/>
</dbReference>
<reference evidence="2 3" key="1">
    <citation type="submission" date="2020-01" db="EMBL/GenBank/DDBJ databases">
        <title>Genetics and antimicrobial susceptibilities of Nocardia species isolated from the soil; a comparison with species isolated from humans.</title>
        <authorList>
            <person name="Carrasco G."/>
            <person name="Monzon S."/>
            <person name="Sansegundo M."/>
            <person name="Garcia E."/>
            <person name="Garrido N."/>
            <person name="Medina M.J."/>
            <person name="Villalon P."/>
            <person name="Ramirez-Arocha A.C."/>
            <person name="Jimenez P."/>
            <person name="Cuesta I."/>
            <person name="Valdezate S."/>
        </authorList>
    </citation>
    <scope>NUCLEOTIDE SEQUENCE [LARGE SCALE GENOMIC DNA]</scope>
    <source>
        <strain evidence="2 3">CNM20110639</strain>
    </source>
</reference>
<dbReference type="GO" id="GO:0016491">
    <property type="term" value="F:oxidoreductase activity"/>
    <property type="evidence" value="ECO:0007669"/>
    <property type="project" value="UniProtKB-KW"/>
</dbReference>